<dbReference type="CDD" id="cd00063">
    <property type="entry name" value="FN3"/>
    <property type="match status" value="1"/>
</dbReference>
<keyword evidence="2" id="KW-0624">Polysaccharide degradation</keyword>
<dbReference type="Proteomes" id="UP000317209">
    <property type="component" value="Unassembled WGS sequence"/>
</dbReference>
<dbReference type="EMBL" id="VFOX01000001">
    <property type="protein sequence ID" value="TQL86657.1"/>
    <property type="molecule type" value="Genomic_DNA"/>
</dbReference>
<keyword evidence="1" id="KW-0326">Glycosidase</keyword>
<reference evidence="5 6" key="1">
    <citation type="submission" date="2019-06" db="EMBL/GenBank/DDBJ databases">
        <title>Sequencing the genomes of 1000 actinobacteria strains.</title>
        <authorList>
            <person name="Klenk H.-P."/>
        </authorList>
    </citation>
    <scope>NUCLEOTIDE SEQUENCE [LARGE SCALE GENOMIC DNA]</scope>
    <source>
        <strain evidence="5 6">DSM 20169</strain>
    </source>
</reference>
<dbReference type="GO" id="GO:0016798">
    <property type="term" value="F:hydrolase activity, acting on glycosyl bonds"/>
    <property type="evidence" value="ECO:0007669"/>
    <property type="project" value="UniProtKB-KW"/>
</dbReference>
<dbReference type="SUPFAM" id="SSF49265">
    <property type="entry name" value="Fibronectin type III"/>
    <property type="match status" value="1"/>
</dbReference>
<gene>
    <name evidence="5" type="ORF">FB560_2320</name>
</gene>
<dbReference type="SMART" id="SM00060">
    <property type="entry name" value="FN3"/>
    <property type="match status" value="1"/>
</dbReference>
<dbReference type="AlphaFoldDB" id="A0A543BP95"/>
<keyword evidence="1" id="KW-0378">Hydrolase</keyword>
<evidence type="ECO:0000256" key="1">
    <source>
        <dbReference type="ARBA" id="ARBA00023295"/>
    </source>
</evidence>
<keyword evidence="3" id="KW-0732">Signal</keyword>
<protein>
    <submittedName>
        <fullName evidence="5">Fibronectin type III domain protein</fullName>
    </submittedName>
</protein>
<comment type="caution">
    <text evidence="5">The sequence shown here is derived from an EMBL/GenBank/DDBJ whole genome shotgun (WGS) entry which is preliminary data.</text>
</comment>
<dbReference type="Pfam" id="PF04122">
    <property type="entry name" value="CW_binding_2"/>
    <property type="match status" value="3"/>
</dbReference>
<feature type="signal peptide" evidence="3">
    <location>
        <begin position="1"/>
        <end position="28"/>
    </location>
</feature>
<dbReference type="InterPro" id="IPR013783">
    <property type="entry name" value="Ig-like_fold"/>
</dbReference>
<dbReference type="InterPro" id="IPR051922">
    <property type="entry name" value="Bact_Sporulation_Assoc"/>
</dbReference>
<dbReference type="InterPro" id="IPR036116">
    <property type="entry name" value="FN3_sf"/>
</dbReference>
<organism evidence="5 6">
    <name type="scientific">Microbacterium saperdae</name>
    <dbReference type="NCBI Taxonomy" id="69368"/>
    <lineage>
        <taxon>Bacteria</taxon>
        <taxon>Bacillati</taxon>
        <taxon>Actinomycetota</taxon>
        <taxon>Actinomycetes</taxon>
        <taxon>Micrococcales</taxon>
        <taxon>Microbacteriaceae</taxon>
        <taxon>Microbacterium</taxon>
    </lineage>
</organism>
<feature type="domain" description="Fibronectin type-III" evidence="4">
    <location>
        <begin position="77"/>
        <end position="171"/>
    </location>
</feature>
<evidence type="ECO:0000256" key="3">
    <source>
        <dbReference type="SAM" id="SignalP"/>
    </source>
</evidence>
<evidence type="ECO:0000313" key="6">
    <source>
        <dbReference type="Proteomes" id="UP000317209"/>
    </source>
</evidence>
<evidence type="ECO:0000259" key="4">
    <source>
        <dbReference type="PROSITE" id="PS50853"/>
    </source>
</evidence>
<dbReference type="PROSITE" id="PS50853">
    <property type="entry name" value="FN3"/>
    <property type="match status" value="1"/>
</dbReference>
<dbReference type="Pfam" id="PF00041">
    <property type="entry name" value="fn3"/>
    <property type="match status" value="1"/>
</dbReference>
<sequence length="475" mass="48260">MSSRQSRRIVAVATIVALSLTGAIAANADSVDDPALLPPLDASPGAQELGQGARFHLDESVAAAPRSTQDARRAASAPAVVTGVASSEVTATGARVTWTAPADNGSPLTGYHLQLLFGGSVIDEIVSSSPITGTTISELQPDKNYEFRVAAVNAIGTGPFSTPVSFQTSHSSIERQFGADRFETAVQVSQNAFPYSGVPVTFLANGLNFPDALAAAAAAGAFGGPVLLTRPGSVDQSTVDEVAALEPEYVIAAGGSAVVSDSVFSKVAQHATVGSERAAGSSRYQTAGLISTLWESVGTVYLANGTNFPDALAGAAAAGYNNAPVLLTKKDSLPAETAAYLSYHNPTRLIILGGPGAVSEAVVNQAQRASGSVAFTQRLFGDSRYDTAVEISRQTYTSPRVPVVYVASGQNFADALAGAGAAGALGGPVLLTDPSSISNATLAEISRLDPIRVVVLGGPSVVTPAVYAEIEAAIG</sequence>
<dbReference type="PANTHER" id="PTHR30032">
    <property type="entry name" value="N-ACETYLMURAMOYL-L-ALANINE AMIDASE-RELATED"/>
    <property type="match status" value="1"/>
</dbReference>
<dbReference type="PANTHER" id="PTHR30032:SF4">
    <property type="entry name" value="AMIDASE ENHANCER"/>
    <property type="match status" value="1"/>
</dbReference>
<proteinExistence type="predicted"/>
<dbReference type="Gene3D" id="3.40.50.12090">
    <property type="match status" value="1"/>
</dbReference>
<name>A0A543BP95_9MICO</name>
<evidence type="ECO:0000256" key="2">
    <source>
        <dbReference type="ARBA" id="ARBA00023326"/>
    </source>
</evidence>
<dbReference type="PRINTS" id="PR00014">
    <property type="entry name" value="FNTYPEIII"/>
</dbReference>
<accession>A0A543BP95</accession>
<dbReference type="GO" id="GO:0030288">
    <property type="term" value="C:outer membrane-bounded periplasmic space"/>
    <property type="evidence" value="ECO:0007669"/>
    <property type="project" value="TreeGrafter"/>
</dbReference>
<keyword evidence="6" id="KW-1185">Reference proteome</keyword>
<feature type="chain" id="PRO_5022116485" evidence="3">
    <location>
        <begin position="29"/>
        <end position="475"/>
    </location>
</feature>
<dbReference type="InterPro" id="IPR003961">
    <property type="entry name" value="FN3_dom"/>
</dbReference>
<dbReference type="InterPro" id="IPR007253">
    <property type="entry name" value="Cell_wall-bd_2"/>
</dbReference>
<evidence type="ECO:0000313" key="5">
    <source>
        <dbReference type="EMBL" id="TQL86657.1"/>
    </source>
</evidence>
<dbReference type="GO" id="GO:0000272">
    <property type="term" value="P:polysaccharide catabolic process"/>
    <property type="evidence" value="ECO:0007669"/>
    <property type="project" value="UniProtKB-KW"/>
</dbReference>
<keyword evidence="2" id="KW-0119">Carbohydrate metabolism</keyword>
<dbReference type="Gene3D" id="2.60.40.10">
    <property type="entry name" value="Immunoglobulins"/>
    <property type="match status" value="1"/>
</dbReference>
<dbReference type="RefSeq" id="WP_170198109.1">
    <property type="nucleotide sequence ID" value="NZ_VFOX01000001.1"/>
</dbReference>